<keyword evidence="3" id="KW-1185">Reference proteome</keyword>
<evidence type="ECO:0000313" key="3">
    <source>
        <dbReference type="Proteomes" id="UP000807342"/>
    </source>
</evidence>
<dbReference type="InterPro" id="IPR046522">
    <property type="entry name" value="DUF6699"/>
</dbReference>
<dbReference type="OrthoDB" id="3251728at2759"/>
<evidence type="ECO:0000259" key="1">
    <source>
        <dbReference type="Pfam" id="PF20415"/>
    </source>
</evidence>
<feature type="non-terminal residue" evidence="2">
    <location>
        <position position="71"/>
    </location>
</feature>
<protein>
    <recommendedName>
        <fullName evidence="1">DUF6699 domain-containing protein</fullName>
    </recommendedName>
</protein>
<name>A0A9P5WZK3_9AGAR</name>
<dbReference type="AlphaFoldDB" id="A0A9P5WZK3"/>
<feature type="domain" description="DUF6699" evidence="1">
    <location>
        <begin position="1"/>
        <end position="71"/>
    </location>
</feature>
<evidence type="ECO:0000313" key="2">
    <source>
        <dbReference type="EMBL" id="KAF9440741.1"/>
    </source>
</evidence>
<dbReference type="Proteomes" id="UP000807342">
    <property type="component" value="Unassembled WGS sequence"/>
</dbReference>
<dbReference type="Pfam" id="PF20415">
    <property type="entry name" value="DUF6699"/>
    <property type="match status" value="1"/>
</dbReference>
<sequence length="71" mass="8278">VWDVLKAIHSSLRTQITPGEFEALGAGSKYQRRVKKAYETRYRSSRTSYEEKMGGVRRVDYLVEFVKFMGL</sequence>
<organism evidence="2 3">
    <name type="scientific">Macrolepiota fuliginosa MF-IS2</name>
    <dbReference type="NCBI Taxonomy" id="1400762"/>
    <lineage>
        <taxon>Eukaryota</taxon>
        <taxon>Fungi</taxon>
        <taxon>Dikarya</taxon>
        <taxon>Basidiomycota</taxon>
        <taxon>Agaricomycotina</taxon>
        <taxon>Agaricomycetes</taxon>
        <taxon>Agaricomycetidae</taxon>
        <taxon>Agaricales</taxon>
        <taxon>Agaricineae</taxon>
        <taxon>Agaricaceae</taxon>
        <taxon>Macrolepiota</taxon>
    </lineage>
</organism>
<proteinExistence type="predicted"/>
<reference evidence="2" key="1">
    <citation type="submission" date="2020-11" db="EMBL/GenBank/DDBJ databases">
        <authorList>
            <consortium name="DOE Joint Genome Institute"/>
            <person name="Ahrendt S."/>
            <person name="Riley R."/>
            <person name="Andreopoulos W."/>
            <person name="Labutti K."/>
            <person name="Pangilinan J."/>
            <person name="Ruiz-Duenas F.J."/>
            <person name="Barrasa J.M."/>
            <person name="Sanchez-Garcia M."/>
            <person name="Camarero S."/>
            <person name="Miyauchi S."/>
            <person name="Serrano A."/>
            <person name="Linde D."/>
            <person name="Babiker R."/>
            <person name="Drula E."/>
            <person name="Ayuso-Fernandez I."/>
            <person name="Pacheco R."/>
            <person name="Padilla G."/>
            <person name="Ferreira P."/>
            <person name="Barriuso J."/>
            <person name="Kellner H."/>
            <person name="Castanera R."/>
            <person name="Alfaro M."/>
            <person name="Ramirez L."/>
            <person name="Pisabarro A.G."/>
            <person name="Kuo A."/>
            <person name="Tritt A."/>
            <person name="Lipzen A."/>
            <person name="He G."/>
            <person name="Yan M."/>
            <person name="Ng V."/>
            <person name="Cullen D."/>
            <person name="Martin F."/>
            <person name="Rosso M.-N."/>
            <person name="Henrissat B."/>
            <person name="Hibbett D."/>
            <person name="Martinez A.T."/>
            <person name="Grigoriev I.V."/>
        </authorList>
    </citation>
    <scope>NUCLEOTIDE SEQUENCE</scope>
    <source>
        <strain evidence="2">MF-IS2</strain>
    </source>
</reference>
<gene>
    <name evidence="2" type="ORF">P691DRAFT_613556</name>
</gene>
<accession>A0A9P5WZK3</accession>
<dbReference type="EMBL" id="MU152292">
    <property type="protein sequence ID" value="KAF9440741.1"/>
    <property type="molecule type" value="Genomic_DNA"/>
</dbReference>
<feature type="non-terminal residue" evidence="2">
    <location>
        <position position="1"/>
    </location>
</feature>
<comment type="caution">
    <text evidence="2">The sequence shown here is derived from an EMBL/GenBank/DDBJ whole genome shotgun (WGS) entry which is preliminary data.</text>
</comment>